<gene>
    <name evidence="3" type="ORF">MELIAE_LOCUS9884</name>
</gene>
<dbReference type="PANTHER" id="PTHR12828">
    <property type="entry name" value="PROTEASOME MATURATION PROTEIN UMP1"/>
    <property type="match status" value="1"/>
</dbReference>
<evidence type="ECO:0000313" key="4">
    <source>
        <dbReference type="Proteomes" id="UP001154078"/>
    </source>
</evidence>
<dbReference type="EMBL" id="OV121138">
    <property type="protein sequence ID" value="CAH0560053.1"/>
    <property type="molecule type" value="Genomic_DNA"/>
</dbReference>
<dbReference type="GO" id="GO:0005737">
    <property type="term" value="C:cytoplasm"/>
    <property type="evidence" value="ECO:0007669"/>
    <property type="project" value="TreeGrafter"/>
</dbReference>
<protein>
    <recommendedName>
        <fullName evidence="5">Proteasome maturation protein</fullName>
    </recommendedName>
</protein>
<evidence type="ECO:0000313" key="3">
    <source>
        <dbReference type="EMBL" id="CAH0560053.1"/>
    </source>
</evidence>
<dbReference type="InterPro" id="IPR008012">
    <property type="entry name" value="Ump1"/>
</dbReference>
<dbReference type="GO" id="GO:0005634">
    <property type="term" value="C:nucleus"/>
    <property type="evidence" value="ECO:0007669"/>
    <property type="project" value="TreeGrafter"/>
</dbReference>
<accession>A0A9P0BDX1</accession>
<dbReference type="GO" id="GO:0043248">
    <property type="term" value="P:proteasome assembly"/>
    <property type="evidence" value="ECO:0007669"/>
    <property type="project" value="InterPro"/>
</dbReference>
<organism evidence="3 4">
    <name type="scientific">Brassicogethes aeneus</name>
    <name type="common">Rape pollen beetle</name>
    <name type="synonym">Meligethes aeneus</name>
    <dbReference type="NCBI Taxonomy" id="1431903"/>
    <lineage>
        <taxon>Eukaryota</taxon>
        <taxon>Metazoa</taxon>
        <taxon>Ecdysozoa</taxon>
        <taxon>Arthropoda</taxon>
        <taxon>Hexapoda</taxon>
        <taxon>Insecta</taxon>
        <taxon>Pterygota</taxon>
        <taxon>Neoptera</taxon>
        <taxon>Endopterygota</taxon>
        <taxon>Coleoptera</taxon>
        <taxon>Polyphaga</taxon>
        <taxon>Cucujiformia</taxon>
        <taxon>Nitidulidae</taxon>
        <taxon>Meligethinae</taxon>
        <taxon>Brassicogethes</taxon>
    </lineage>
</organism>
<evidence type="ECO:0008006" key="5">
    <source>
        <dbReference type="Google" id="ProtNLM"/>
    </source>
</evidence>
<comment type="similarity">
    <text evidence="2">Belongs to the POMP/UMP1 family.</text>
</comment>
<dbReference type="OrthoDB" id="15001at2759"/>
<dbReference type="Proteomes" id="UP001154078">
    <property type="component" value="Chromosome 7"/>
</dbReference>
<evidence type="ECO:0000256" key="1">
    <source>
        <dbReference type="ARBA" id="ARBA00023186"/>
    </source>
</evidence>
<proteinExistence type="inferred from homology"/>
<evidence type="ECO:0000256" key="2">
    <source>
        <dbReference type="ARBA" id="ARBA00043974"/>
    </source>
</evidence>
<sequence length="141" mass="15259">MSFGLPSVKAKPESHREFGIHEGAFGVPDLMTNGLAASRAPIAAPHPISHSVLNAAENKQKMHMAVLRNTQGLHAPLRLAMELKAAKKVGRLPFLASSNIMLDVLTGRDIEMGPEDIFNMPDNYEFAGQPHAVVERSLGLL</sequence>
<reference evidence="3" key="1">
    <citation type="submission" date="2021-12" db="EMBL/GenBank/DDBJ databases">
        <authorList>
            <person name="King R."/>
        </authorList>
    </citation>
    <scope>NUCLEOTIDE SEQUENCE</scope>
</reference>
<dbReference type="Pfam" id="PF05348">
    <property type="entry name" value="UMP1"/>
    <property type="match status" value="1"/>
</dbReference>
<keyword evidence="4" id="KW-1185">Reference proteome</keyword>
<dbReference type="AlphaFoldDB" id="A0A9P0BDX1"/>
<keyword evidence="1" id="KW-0143">Chaperone</keyword>
<name>A0A9P0BDX1_BRAAE</name>
<dbReference type="PANTHER" id="PTHR12828:SF3">
    <property type="entry name" value="PROTEASOME MATURATION PROTEIN"/>
    <property type="match status" value="1"/>
</dbReference>